<sequence>MGRQTRQRSNGPLISYEPRCEVRSHRTSRKNYQMIPITYPCHISHTMHVPNFRKHWGQFKDILISLSRMQQDRELREICCWCNTVSIPEDHTLRTIRKMVAQYASLLTGSDPRISPLEAKKRGSTKLVLASALLHNVIGIYVNTFSVKVSPAQCYIILYFGLLSVQLA</sequence>
<keyword evidence="2" id="KW-1185">Reference proteome</keyword>
<evidence type="ECO:0000313" key="1">
    <source>
        <dbReference type="EMBL" id="PMD28159.1"/>
    </source>
</evidence>
<proteinExistence type="predicted"/>
<gene>
    <name evidence="1" type="ORF">NA56DRAFT_2578</name>
</gene>
<protein>
    <submittedName>
        <fullName evidence="1">Uncharacterized protein</fullName>
    </submittedName>
</protein>
<evidence type="ECO:0000313" key="2">
    <source>
        <dbReference type="Proteomes" id="UP000235672"/>
    </source>
</evidence>
<name>A0A2J6QPG5_9HELO</name>
<reference evidence="1 2" key="1">
    <citation type="submission" date="2016-05" db="EMBL/GenBank/DDBJ databases">
        <title>A degradative enzymes factory behind the ericoid mycorrhizal symbiosis.</title>
        <authorList>
            <consortium name="DOE Joint Genome Institute"/>
            <person name="Martino E."/>
            <person name="Morin E."/>
            <person name="Grelet G."/>
            <person name="Kuo A."/>
            <person name="Kohler A."/>
            <person name="Daghino S."/>
            <person name="Barry K."/>
            <person name="Choi C."/>
            <person name="Cichocki N."/>
            <person name="Clum A."/>
            <person name="Copeland A."/>
            <person name="Hainaut M."/>
            <person name="Haridas S."/>
            <person name="Labutti K."/>
            <person name="Lindquist E."/>
            <person name="Lipzen A."/>
            <person name="Khouja H.-R."/>
            <person name="Murat C."/>
            <person name="Ohm R."/>
            <person name="Olson A."/>
            <person name="Spatafora J."/>
            <person name="Veneault-Fourrey C."/>
            <person name="Henrissat B."/>
            <person name="Grigoriev I."/>
            <person name="Martin F."/>
            <person name="Perotto S."/>
        </authorList>
    </citation>
    <scope>NUCLEOTIDE SEQUENCE [LARGE SCALE GENOMIC DNA]</scope>
    <source>
        <strain evidence="1 2">UAMH 7357</strain>
    </source>
</reference>
<dbReference type="EMBL" id="KZ613464">
    <property type="protein sequence ID" value="PMD28159.1"/>
    <property type="molecule type" value="Genomic_DNA"/>
</dbReference>
<organism evidence="1 2">
    <name type="scientific">Hyaloscypha hepaticicola</name>
    <dbReference type="NCBI Taxonomy" id="2082293"/>
    <lineage>
        <taxon>Eukaryota</taxon>
        <taxon>Fungi</taxon>
        <taxon>Dikarya</taxon>
        <taxon>Ascomycota</taxon>
        <taxon>Pezizomycotina</taxon>
        <taxon>Leotiomycetes</taxon>
        <taxon>Helotiales</taxon>
        <taxon>Hyaloscyphaceae</taxon>
        <taxon>Hyaloscypha</taxon>
    </lineage>
</organism>
<dbReference type="Proteomes" id="UP000235672">
    <property type="component" value="Unassembled WGS sequence"/>
</dbReference>
<dbReference type="AlphaFoldDB" id="A0A2J6QPG5"/>
<accession>A0A2J6QPG5</accession>